<sequence length="171" mass="19253">MNDFSFEWPRKKLILLASLSLLFIAVGLILLVIPSDKGILIIILGRITGIIAILFGGWPLLFVLNVALTKKPAFSITKDGIIDHSTVIDVGLIRWEDIEDIIFSSGSIKIFTYDPALIIHRTRGIKRWLHTANQNLKSAQVNVIFDTLPCSLDELKHEVSIHWNKKSEDLI</sequence>
<accession>A0A3P5XKJ7</accession>
<evidence type="ECO:0000313" key="2">
    <source>
        <dbReference type="EMBL" id="VDC28201.1"/>
    </source>
</evidence>
<evidence type="ECO:0000256" key="1">
    <source>
        <dbReference type="SAM" id="Phobius"/>
    </source>
</evidence>
<name>A0A3P5XKJ7_9BACL</name>
<proteinExistence type="predicted"/>
<reference evidence="2 3" key="1">
    <citation type="submission" date="2018-11" db="EMBL/GenBank/DDBJ databases">
        <authorList>
            <person name="Criscuolo A."/>
        </authorList>
    </citation>
    <scope>NUCLEOTIDE SEQUENCE [LARGE SCALE GENOMIC DNA]</scope>
    <source>
        <strain evidence="2">ATB-66</strain>
    </source>
</reference>
<dbReference type="RefSeq" id="WP_124070316.1">
    <property type="nucleotide sequence ID" value="NZ_CBCRXF010000005.1"/>
</dbReference>
<keyword evidence="3" id="KW-1185">Reference proteome</keyword>
<gene>
    <name evidence="2" type="ORF">FILTAD_01817</name>
</gene>
<evidence type="ECO:0000313" key="3">
    <source>
        <dbReference type="Proteomes" id="UP000270468"/>
    </source>
</evidence>
<protein>
    <submittedName>
        <fullName evidence="2">Uncharacterized protein</fullName>
    </submittedName>
</protein>
<dbReference type="NCBIfam" id="NF041635">
    <property type="entry name" value="STM3941_fam"/>
    <property type="match status" value="1"/>
</dbReference>
<keyword evidence="1" id="KW-1133">Transmembrane helix</keyword>
<dbReference type="Proteomes" id="UP000270468">
    <property type="component" value="Unassembled WGS sequence"/>
</dbReference>
<keyword evidence="1" id="KW-0812">Transmembrane</keyword>
<dbReference type="AlphaFoldDB" id="A0A3P5XKJ7"/>
<dbReference type="EMBL" id="UXAV01000041">
    <property type="protein sequence ID" value="VDC28201.1"/>
    <property type="molecule type" value="Genomic_DNA"/>
</dbReference>
<dbReference type="OrthoDB" id="4764283at2"/>
<keyword evidence="1" id="KW-0472">Membrane</keyword>
<feature type="transmembrane region" description="Helical" evidence="1">
    <location>
        <begin position="39"/>
        <end position="68"/>
    </location>
</feature>
<feature type="transmembrane region" description="Helical" evidence="1">
    <location>
        <begin position="12"/>
        <end position="33"/>
    </location>
</feature>
<dbReference type="InterPro" id="IPR048136">
    <property type="entry name" value="STM3941-like"/>
</dbReference>
<organism evidence="2 3">
    <name type="scientific">Filibacter tadaridae</name>
    <dbReference type="NCBI Taxonomy" id="2483811"/>
    <lineage>
        <taxon>Bacteria</taxon>
        <taxon>Bacillati</taxon>
        <taxon>Bacillota</taxon>
        <taxon>Bacilli</taxon>
        <taxon>Bacillales</taxon>
        <taxon>Caryophanaceae</taxon>
        <taxon>Filibacter</taxon>
    </lineage>
</organism>